<reference evidence="2 5" key="2">
    <citation type="submission" date="2020-08" db="EMBL/GenBank/DDBJ databases">
        <title>Genomic Encyclopedia of Type Strains, Phase III (KMG-III): the genomes of soil and plant-associated and newly described type strains.</title>
        <authorList>
            <person name="Whitman W."/>
        </authorList>
    </citation>
    <scope>NUCLEOTIDE SEQUENCE [LARGE SCALE GENOMIC DNA]</scope>
    <source>
        <strain evidence="2 5">CECT 3146</strain>
    </source>
</reference>
<organism evidence="3 4">
    <name type="scientific">Streptomyces spectabilis</name>
    <dbReference type="NCBI Taxonomy" id="68270"/>
    <lineage>
        <taxon>Bacteria</taxon>
        <taxon>Bacillati</taxon>
        <taxon>Actinomycetota</taxon>
        <taxon>Actinomycetes</taxon>
        <taxon>Kitasatosporales</taxon>
        <taxon>Streptomycetaceae</taxon>
        <taxon>Streptomyces</taxon>
    </lineage>
</organism>
<dbReference type="EMBL" id="CP023690">
    <property type="protein sequence ID" value="QEV58238.1"/>
    <property type="molecule type" value="Genomic_DNA"/>
</dbReference>
<keyword evidence="5" id="KW-1185">Reference proteome</keyword>
<evidence type="ECO:0000256" key="1">
    <source>
        <dbReference type="SAM" id="Phobius"/>
    </source>
</evidence>
<evidence type="ECO:0000313" key="3">
    <source>
        <dbReference type="EMBL" id="QEV58238.1"/>
    </source>
</evidence>
<evidence type="ECO:0000313" key="2">
    <source>
        <dbReference type="EMBL" id="MBB5101505.1"/>
    </source>
</evidence>
<name>A0A5P2X1H1_STRST</name>
<dbReference type="Proteomes" id="UP000326505">
    <property type="component" value="Chromosome"/>
</dbReference>
<proteinExistence type="predicted"/>
<protein>
    <submittedName>
        <fullName evidence="3">Uncharacterized protein</fullName>
    </submittedName>
</protein>
<gene>
    <name evidence="3" type="ORF">CP982_05545</name>
    <name evidence="2" type="ORF">FHS40_000558</name>
</gene>
<dbReference type="RefSeq" id="WP_150509441.1">
    <property type="nucleotide sequence ID" value="NZ_BMSQ01000003.1"/>
</dbReference>
<keyword evidence="1" id="KW-0472">Membrane</keyword>
<evidence type="ECO:0000313" key="4">
    <source>
        <dbReference type="Proteomes" id="UP000326505"/>
    </source>
</evidence>
<reference evidence="3 4" key="1">
    <citation type="submission" date="2017-09" db="EMBL/GenBank/DDBJ databases">
        <authorList>
            <person name="Lee N."/>
            <person name="Cho B.-K."/>
        </authorList>
    </citation>
    <scope>NUCLEOTIDE SEQUENCE [LARGE SCALE GENOMIC DNA]</scope>
    <source>
        <strain evidence="3 4">ATCC 27465</strain>
    </source>
</reference>
<keyword evidence="1" id="KW-1133">Transmembrane helix</keyword>
<keyword evidence="1" id="KW-0812">Transmembrane</keyword>
<evidence type="ECO:0000313" key="5">
    <source>
        <dbReference type="Proteomes" id="UP000549009"/>
    </source>
</evidence>
<dbReference type="KEGG" id="sspb:CP982_05545"/>
<dbReference type="Proteomes" id="UP000549009">
    <property type="component" value="Unassembled WGS sequence"/>
</dbReference>
<dbReference type="AlphaFoldDB" id="A0A5P2X1H1"/>
<accession>A0A5P2X1H1</accession>
<sequence length="70" mass="6797">MTSTPAPWALLALALVAAVLVALLAAVATALLARWDGASVPAALLRAGGAFGATLTLVAALLALFLQGSA</sequence>
<dbReference type="EMBL" id="JACHJD010000001">
    <property type="protein sequence ID" value="MBB5101505.1"/>
    <property type="molecule type" value="Genomic_DNA"/>
</dbReference>
<feature type="transmembrane region" description="Helical" evidence="1">
    <location>
        <begin position="43"/>
        <end position="66"/>
    </location>
</feature>